<gene>
    <name evidence="1" type="ORF">Tco025E_03449</name>
</gene>
<proteinExistence type="predicted"/>
<dbReference type="Proteomes" id="UP000284403">
    <property type="component" value="Unassembled WGS sequence"/>
</dbReference>
<dbReference type="AlphaFoldDB" id="A0A422PU52"/>
<reference evidence="1 2" key="1">
    <citation type="journal article" date="2018" name="BMC Genomics">
        <title>Genomic comparison of Trypanosoma conorhini and Trypanosoma rangeli to Trypanosoma cruzi strains of high and low virulence.</title>
        <authorList>
            <person name="Bradwell K.R."/>
            <person name="Koparde V.N."/>
            <person name="Matveyev A.V."/>
            <person name="Serrano M.G."/>
            <person name="Alves J.M."/>
            <person name="Parikh H."/>
            <person name="Huang B."/>
            <person name="Lee V."/>
            <person name="Espinosa-Alvarez O."/>
            <person name="Ortiz P.A."/>
            <person name="Costa-Martins A.G."/>
            <person name="Teixeira M.M."/>
            <person name="Buck G.A."/>
        </authorList>
    </citation>
    <scope>NUCLEOTIDE SEQUENCE [LARGE SCALE GENOMIC DNA]</scope>
    <source>
        <strain evidence="1 2">025E</strain>
    </source>
</reference>
<name>A0A422PU52_9TRYP</name>
<sequence length="243" mass="26002">MAALVVQRFRECQNLLDSVVASLSAISNLTSQRTVVEEATRRICCSSPSSCGGGNALRCCTDPLGVLLAFPESAVELIIAQHAEDVSTLLRSLGNSQQGWCSKLQQAKDASLPLLRQQPGASIMTVTSAACPQLRDKERHQHLSHSPQLLLGIHALLAVLSEMHGWLQELILALRADLANPPQAVQLSQCLSGHSSRAGGAGGCIAVFSLEAALEQLPDRVLGEWEACKARHMLDESWILLAG</sequence>
<protein>
    <submittedName>
        <fullName evidence="1">Uncharacterized protein</fullName>
    </submittedName>
</protein>
<dbReference type="GeneID" id="40317060"/>
<evidence type="ECO:0000313" key="2">
    <source>
        <dbReference type="Proteomes" id="UP000284403"/>
    </source>
</evidence>
<comment type="caution">
    <text evidence="1">The sequence shown here is derived from an EMBL/GenBank/DDBJ whole genome shotgun (WGS) entry which is preliminary data.</text>
</comment>
<organism evidence="1 2">
    <name type="scientific">Trypanosoma conorhini</name>
    <dbReference type="NCBI Taxonomy" id="83891"/>
    <lineage>
        <taxon>Eukaryota</taxon>
        <taxon>Discoba</taxon>
        <taxon>Euglenozoa</taxon>
        <taxon>Kinetoplastea</taxon>
        <taxon>Metakinetoplastina</taxon>
        <taxon>Trypanosomatida</taxon>
        <taxon>Trypanosomatidae</taxon>
        <taxon>Trypanosoma</taxon>
    </lineage>
</organism>
<evidence type="ECO:0000313" key="1">
    <source>
        <dbReference type="EMBL" id="RNF21266.1"/>
    </source>
</evidence>
<keyword evidence="2" id="KW-1185">Reference proteome</keyword>
<dbReference type="OrthoDB" id="261287at2759"/>
<dbReference type="EMBL" id="MKKU01000160">
    <property type="protein sequence ID" value="RNF21266.1"/>
    <property type="molecule type" value="Genomic_DNA"/>
</dbReference>
<accession>A0A422PU52</accession>
<dbReference type="RefSeq" id="XP_029229485.1">
    <property type="nucleotide sequence ID" value="XM_029370367.1"/>
</dbReference>